<evidence type="ECO:0000313" key="1">
    <source>
        <dbReference type="EMBL" id="AAM32829.1"/>
    </source>
</evidence>
<dbReference type="AlphaFoldDB" id="Q8PSE6"/>
<dbReference type="InterPro" id="IPR054383">
    <property type="entry name" value="PspAB-like"/>
</dbReference>
<gene>
    <name evidence="1" type="ordered locus">MM_3133</name>
</gene>
<sequence length="210" mass="24241">MMGFRNFVDAVLGRSRLPKAKSDKLFAISTASITLESSLGLKPSGYAGICFKPLGATSYESARKEIEELLEFSSKETETDFRLEKDEFNFLWAIFKDPDFEDLVASIHLVSQTLEDRGFGEQILCAIYRFDREPEIRTAGQDEKAHAKGARGKSVYWIYNFKQGTYYPFIPLSGKQRDSPFEFRLRAEMEREMPVEKNVEKWYPLWGIPF</sequence>
<proteinExistence type="predicted"/>
<accession>Q8PSE6</accession>
<dbReference type="EMBL" id="AE008384">
    <property type="protein sequence ID" value="AAM32829.1"/>
    <property type="molecule type" value="Genomic_DNA"/>
</dbReference>
<organism evidence="1 2">
    <name type="scientific">Methanosarcina mazei (strain ATCC BAA-159 / DSM 3647 / Goe1 / Go1 / JCM 11833 / OCM 88)</name>
    <name type="common">Methanosarcina frisia</name>
    <dbReference type="NCBI Taxonomy" id="192952"/>
    <lineage>
        <taxon>Archaea</taxon>
        <taxon>Methanobacteriati</taxon>
        <taxon>Methanobacteriota</taxon>
        <taxon>Stenosarchaea group</taxon>
        <taxon>Methanomicrobia</taxon>
        <taxon>Methanosarcinales</taxon>
        <taxon>Methanosarcinaceae</taxon>
        <taxon>Methanosarcina</taxon>
    </lineage>
</organism>
<dbReference type="Pfam" id="PF22742">
    <property type="entry name" value="PspAB"/>
    <property type="match status" value="1"/>
</dbReference>
<dbReference type="HOGENOM" id="CLU_099871_0_0_2"/>
<dbReference type="KEGG" id="mma:MM_3133"/>
<name>Q8PSE6_METMA</name>
<dbReference type="eggNOG" id="arCOG04740">
    <property type="taxonomic scope" value="Archaea"/>
</dbReference>
<dbReference type="Proteomes" id="UP000000595">
    <property type="component" value="Chromosome"/>
</dbReference>
<protein>
    <submittedName>
        <fullName evidence="1">Uncharacterized protein</fullName>
    </submittedName>
</protein>
<reference evidence="1 2" key="1">
    <citation type="journal article" date="2002" name="J. Mol. Microbiol. Biotechnol.">
        <title>The genome of Methanosarcina mazei: evidence for lateral gene transfer between Bacteria and Archaea.</title>
        <authorList>
            <person name="Deppenmeier U."/>
            <person name="Johann A."/>
            <person name="Hartsch T."/>
            <person name="Merkl R."/>
            <person name="Schmitz R.A."/>
            <person name="Martinez-Arias R."/>
            <person name="Henne A."/>
            <person name="Wiezer A."/>
            <person name="Baumer S."/>
            <person name="Jacobi C."/>
            <person name="Bruggemann H."/>
            <person name="Lienard T."/>
            <person name="Christmann A."/>
            <person name="Bomeke M."/>
            <person name="Steckel S."/>
            <person name="Bhattacharyya A."/>
            <person name="Lykidis A."/>
            <person name="Overbeek R."/>
            <person name="Klenk H.P."/>
            <person name="Gunsalus R.P."/>
            <person name="Fritz H.J."/>
            <person name="Gottschalk G."/>
        </authorList>
    </citation>
    <scope>NUCLEOTIDE SEQUENCE [LARGE SCALE GENOMIC DNA]</scope>
    <source>
        <strain evidence="2">ATCC BAA-159 / DSM 3647 / Goe1 / Go1 / JCM 11833 / OCM 88</strain>
    </source>
</reference>
<evidence type="ECO:0000313" key="2">
    <source>
        <dbReference type="Proteomes" id="UP000000595"/>
    </source>
</evidence>
<dbReference type="PATRIC" id="fig|192952.21.peg.3637"/>